<feature type="transmembrane region" description="Helical" evidence="1">
    <location>
        <begin position="279"/>
        <end position="299"/>
    </location>
</feature>
<feature type="transmembrane region" description="Helical" evidence="1">
    <location>
        <begin position="115"/>
        <end position="133"/>
    </location>
</feature>
<feature type="transmembrane region" description="Helical" evidence="1">
    <location>
        <begin position="251"/>
        <end position="273"/>
    </location>
</feature>
<dbReference type="InterPro" id="IPR045466">
    <property type="entry name" value="DUF6498"/>
</dbReference>
<gene>
    <name evidence="2" type="ORF">HSR121_0938</name>
</gene>
<dbReference type="EMBL" id="CP064787">
    <property type="protein sequence ID" value="QSG05287.1"/>
    <property type="molecule type" value="Genomic_DNA"/>
</dbReference>
<evidence type="ECO:0000313" key="2">
    <source>
        <dbReference type="EMBL" id="QSG05287.1"/>
    </source>
</evidence>
<evidence type="ECO:0000256" key="1">
    <source>
        <dbReference type="SAM" id="Phobius"/>
    </source>
</evidence>
<proteinExistence type="predicted"/>
<keyword evidence="1" id="KW-1133">Transmembrane helix</keyword>
<dbReference type="AlphaFoldDB" id="A0A897MXV6"/>
<dbReference type="Pfam" id="PF20108">
    <property type="entry name" value="DUF6498"/>
    <property type="match status" value="1"/>
</dbReference>
<feature type="transmembrane region" description="Helical" evidence="1">
    <location>
        <begin position="153"/>
        <end position="174"/>
    </location>
</feature>
<organism evidence="2 3">
    <name type="scientific">Halapricum desulfuricans</name>
    <dbReference type="NCBI Taxonomy" id="2841257"/>
    <lineage>
        <taxon>Archaea</taxon>
        <taxon>Methanobacteriati</taxon>
        <taxon>Methanobacteriota</taxon>
        <taxon>Stenosarchaea group</taxon>
        <taxon>Halobacteria</taxon>
        <taxon>Halobacteriales</taxon>
        <taxon>Haloarculaceae</taxon>
        <taxon>Halapricum</taxon>
    </lineage>
</organism>
<name>A0A897MXV6_9EURY</name>
<feature type="transmembrane region" description="Helical" evidence="1">
    <location>
        <begin position="180"/>
        <end position="200"/>
    </location>
</feature>
<keyword evidence="1" id="KW-0472">Membrane</keyword>
<sequence>MPIAGVLALDWSPAAVLLVYQAELAAIFLWTILKVPFAYKRPNNMIERPNGIIGDDSAVFRPIQRKRGSISIPGPLPPLYPRNVPTLIVALVLTPFALAIAFVAFSLTRPEITEAAAGAFIVGGVVVFVARGIETWREYFRGAGYREHSPRSVLLTPFKYFLIVGIVFLAFFVLESVIEVNAIIGAERAVLLLAVGKLGYDVRSWRVQRDDERRSLFERLYGSAATEIEPTPVEIPGGEPVRRVSMNRGMALIDALVHGLLFWFRVPAIFAWLVVGYGILTSNATIALVGLGIGVAVSVPRIVARYVRYGTVEYRCYDDTIVVYDTLLEEPQARMDDHAVTDATASTGWLDRLFGTKTLSFEVMDHGDSSDGRLFVPEAETVDTEDDADESEPLVLPHVEDPRRVTDALGLSWHLDEEQ</sequence>
<feature type="transmembrane region" description="Helical" evidence="1">
    <location>
        <begin position="12"/>
        <end position="33"/>
    </location>
</feature>
<reference evidence="2" key="1">
    <citation type="submission" date="2020-11" db="EMBL/GenBank/DDBJ databases">
        <title>Carbohydrate-dependent, anaerobic sulfur respiration: A novel catabolism in halophilic archaea.</title>
        <authorList>
            <person name="Sorokin D.Y."/>
            <person name="Messina E."/>
            <person name="Smedile F."/>
            <person name="La Cono V."/>
            <person name="Hallsworth J.E."/>
            <person name="Yakimov M.M."/>
        </authorList>
    </citation>
    <scope>NUCLEOTIDE SEQUENCE</scope>
    <source>
        <strain evidence="2">HSR12-1</strain>
    </source>
</reference>
<feature type="transmembrane region" description="Helical" evidence="1">
    <location>
        <begin position="87"/>
        <end position="109"/>
    </location>
</feature>
<accession>A0A897MXV6</accession>
<keyword evidence="1" id="KW-0812">Transmembrane</keyword>
<evidence type="ECO:0000313" key="3">
    <source>
        <dbReference type="Proteomes" id="UP000663525"/>
    </source>
</evidence>
<dbReference type="Proteomes" id="UP000663525">
    <property type="component" value="Chromosome"/>
</dbReference>
<protein>
    <submittedName>
        <fullName evidence="2">Putative membrane protein</fullName>
    </submittedName>
</protein>